<dbReference type="AlphaFoldDB" id="A0A518GCC5"/>
<dbReference type="KEGG" id="ahel:Q31a_46240"/>
<dbReference type="Gene3D" id="3.40.630.30">
    <property type="match status" value="1"/>
</dbReference>
<evidence type="ECO:0000313" key="5">
    <source>
        <dbReference type="Proteomes" id="UP000318017"/>
    </source>
</evidence>
<dbReference type="CDD" id="cd04301">
    <property type="entry name" value="NAT_SF"/>
    <property type="match status" value="1"/>
</dbReference>
<accession>A0A518GCC5</accession>
<dbReference type="EC" id="2.3.1.189" evidence="4"/>
<evidence type="ECO:0000313" key="4">
    <source>
        <dbReference type="EMBL" id="QDV26252.1"/>
    </source>
</evidence>
<proteinExistence type="predicted"/>
<dbReference type="EMBL" id="CP036298">
    <property type="protein sequence ID" value="QDV26252.1"/>
    <property type="molecule type" value="Genomic_DNA"/>
</dbReference>
<dbReference type="SUPFAM" id="SSF55729">
    <property type="entry name" value="Acyl-CoA N-acyltransferases (Nat)"/>
    <property type="match status" value="1"/>
</dbReference>
<evidence type="ECO:0000256" key="1">
    <source>
        <dbReference type="ARBA" id="ARBA00022679"/>
    </source>
</evidence>
<dbReference type="PANTHER" id="PTHR43877">
    <property type="entry name" value="AMINOALKYLPHOSPHONATE N-ACETYLTRANSFERASE-RELATED-RELATED"/>
    <property type="match status" value="1"/>
</dbReference>
<reference evidence="4 5" key="1">
    <citation type="submission" date="2019-02" db="EMBL/GenBank/DDBJ databases">
        <title>Deep-cultivation of Planctomycetes and their phenomic and genomic characterization uncovers novel biology.</title>
        <authorList>
            <person name="Wiegand S."/>
            <person name="Jogler M."/>
            <person name="Boedeker C."/>
            <person name="Pinto D."/>
            <person name="Vollmers J."/>
            <person name="Rivas-Marin E."/>
            <person name="Kohn T."/>
            <person name="Peeters S.H."/>
            <person name="Heuer A."/>
            <person name="Rast P."/>
            <person name="Oberbeckmann S."/>
            <person name="Bunk B."/>
            <person name="Jeske O."/>
            <person name="Meyerdierks A."/>
            <person name="Storesund J.E."/>
            <person name="Kallscheuer N."/>
            <person name="Luecker S."/>
            <person name="Lage O.M."/>
            <person name="Pohl T."/>
            <person name="Merkel B.J."/>
            <person name="Hornburger P."/>
            <person name="Mueller R.-W."/>
            <person name="Bruemmer F."/>
            <person name="Labrenz M."/>
            <person name="Spormann A.M."/>
            <person name="Op den Camp H."/>
            <person name="Overmann J."/>
            <person name="Amann R."/>
            <person name="Jetten M.S.M."/>
            <person name="Mascher T."/>
            <person name="Medema M.H."/>
            <person name="Devos D.P."/>
            <person name="Kaster A.-K."/>
            <person name="Ovreas L."/>
            <person name="Rohde M."/>
            <person name="Galperin M.Y."/>
            <person name="Jogler C."/>
        </authorList>
    </citation>
    <scope>NUCLEOTIDE SEQUENCE [LARGE SCALE GENOMIC DNA]</scope>
    <source>
        <strain evidence="4 5">Q31a</strain>
    </source>
</reference>
<dbReference type="PROSITE" id="PS51186">
    <property type="entry name" value="GNAT"/>
    <property type="match status" value="1"/>
</dbReference>
<evidence type="ECO:0000256" key="2">
    <source>
        <dbReference type="ARBA" id="ARBA00023315"/>
    </source>
</evidence>
<dbReference type="Proteomes" id="UP000318017">
    <property type="component" value="Chromosome"/>
</dbReference>
<dbReference type="RefSeq" id="WP_145082261.1">
    <property type="nucleotide sequence ID" value="NZ_CP036298.1"/>
</dbReference>
<dbReference type="OrthoDB" id="214696at2"/>
<dbReference type="GO" id="GO:0035447">
    <property type="term" value="F:mycothiol synthase activity"/>
    <property type="evidence" value="ECO:0007669"/>
    <property type="project" value="UniProtKB-EC"/>
</dbReference>
<evidence type="ECO:0000259" key="3">
    <source>
        <dbReference type="PROSITE" id="PS51186"/>
    </source>
</evidence>
<keyword evidence="5" id="KW-1185">Reference proteome</keyword>
<protein>
    <submittedName>
        <fullName evidence="4">Mycothiol acetyltransferase</fullName>
        <ecNumber evidence="4">2.3.1.189</ecNumber>
    </submittedName>
</protein>
<name>A0A518GCC5_9BACT</name>
<keyword evidence="1 4" id="KW-0808">Transferase</keyword>
<dbReference type="Pfam" id="PF00583">
    <property type="entry name" value="Acetyltransf_1"/>
    <property type="match status" value="1"/>
</dbReference>
<feature type="domain" description="N-acetyltransferase" evidence="3">
    <location>
        <begin position="160"/>
        <end position="316"/>
    </location>
</feature>
<keyword evidence="2 4" id="KW-0012">Acyltransferase</keyword>
<sequence>MGELQASGIEPAELLQLLNWIQIALPHNERRARLGEAIERYRQGPFLQPSQVVSGSKRLAAAYFVPLPGQVATLGGVRCVSGQETLAIELLRQSANKARQLGLSQIQAVVPQTDSITPKLLHRAGFTKLTTVSHLTLELNGTSTQKRPASPGNTAAPTQGMFRSARELSSRRLAYLIHQTFEGTLDCPALNGKRDHQQVLAGFLDGQPLRQQAHWFTLHTLGPNATGTLVSSELAGCLLLNPHGNELVELSYLGLLPSMRGQGFGRQLVSQAIDVAQSLKASLLVAAVDDANTPALSIYQQFGFTPHQSFSVWLQA</sequence>
<dbReference type="PANTHER" id="PTHR43877:SF5">
    <property type="entry name" value="BLL8307 PROTEIN"/>
    <property type="match status" value="1"/>
</dbReference>
<organism evidence="4 5">
    <name type="scientific">Aureliella helgolandensis</name>
    <dbReference type="NCBI Taxonomy" id="2527968"/>
    <lineage>
        <taxon>Bacteria</taxon>
        <taxon>Pseudomonadati</taxon>
        <taxon>Planctomycetota</taxon>
        <taxon>Planctomycetia</taxon>
        <taxon>Pirellulales</taxon>
        <taxon>Pirellulaceae</taxon>
        <taxon>Aureliella</taxon>
    </lineage>
</organism>
<gene>
    <name evidence="4" type="primary">mshD</name>
    <name evidence="4" type="ORF">Q31a_46240</name>
</gene>
<dbReference type="InterPro" id="IPR050832">
    <property type="entry name" value="Bact_Acetyltransf"/>
</dbReference>
<dbReference type="InterPro" id="IPR016181">
    <property type="entry name" value="Acyl_CoA_acyltransferase"/>
</dbReference>
<dbReference type="InterPro" id="IPR000182">
    <property type="entry name" value="GNAT_dom"/>
</dbReference>